<dbReference type="KEGG" id="pbas:SMSP2_00530"/>
<proteinExistence type="predicted"/>
<keyword evidence="1" id="KW-0812">Transmembrane</keyword>
<protein>
    <recommendedName>
        <fullName evidence="4">PQ loop repeat protein</fullName>
    </recommendedName>
</protein>
<dbReference type="Proteomes" id="UP000188181">
    <property type="component" value="Chromosome"/>
</dbReference>
<reference evidence="3" key="1">
    <citation type="submission" date="2017-02" db="EMBL/GenBank/DDBJ databases">
        <title>Comparative genomics and description of representatives of a novel lineage of planctomycetes thriving in anoxic sediments.</title>
        <authorList>
            <person name="Spring S."/>
            <person name="Bunk B."/>
            <person name="Sproer C."/>
        </authorList>
    </citation>
    <scope>NUCLEOTIDE SEQUENCE [LARGE SCALE GENOMIC DNA]</scope>
    <source>
        <strain evidence="3">SM-Chi-D1</strain>
    </source>
</reference>
<evidence type="ECO:0000256" key="1">
    <source>
        <dbReference type="SAM" id="Phobius"/>
    </source>
</evidence>
<name>A0A1Q2MD01_9BACT</name>
<evidence type="ECO:0000313" key="2">
    <source>
        <dbReference type="EMBL" id="AQQ70187.1"/>
    </source>
</evidence>
<organism evidence="2 3">
    <name type="scientific">Limihaloglobus sulfuriphilus</name>
    <dbReference type="NCBI Taxonomy" id="1851148"/>
    <lineage>
        <taxon>Bacteria</taxon>
        <taxon>Pseudomonadati</taxon>
        <taxon>Planctomycetota</taxon>
        <taxon>Phycisphaerae</taxon>
        <taxon>Sedimentisphaerales</taxon>
        <taxon>Sedimentisphaeraceae</taxon>
        <taxon>Limihaloglobus</taxon>
    </lineage>
</organism>
<keyword evidence="1" id="KW-0472">Membrane</keyword>
<feature type="transmembrane region" description="Helical" evidence="1">
    <location>
        <begin position="59"/>
        <end position="79"/>
    </location>
</feature>
<dbReference type="STRING" id="1851148.SMSP2_00530"/>
<feature type="transmembrane region" description="Helical" evidence="1">
    <location>
        <begin position="6"/>
        <end position="22"/>
    </location>
</feature>
<feature type="transmembrane region" description="Helical" evidence="1">
    <location>
        <begin position="34"/>
        <end position="53"/>
    </location>
</feature>
<gene>
    <name evidence="2" type="ORF">SMSP2_00530</name>
</gene>
<dbReference type="AlphaFoldDB" id="A0A1Q2MD01"/>
<keyword evidence="3" id="KW-1185">Reference proteome</keyword>
<keyword evidence="1" id="KW-1133">Transmembrane helix</keyword>
<evidence type="ECO:0000313" key="3">
    <source>
        <dbReference type="Proteomes" id="UP000188181"/>
    </source>
</evidence>
<evidence type="ECO:0008006" key="4">
    <source>
        <dbReference type="Google" id="ProtNLM"/>
    </source>
</evidence>
<accession>A0A1Q2MD01</accession>
<dbReference type="OrthoDB" id="5827at2"/>
<dbReference type="RefSeq" id="WP_146682471.1">
    <property type="nucleotide sequence ID" value="NZ_CP019646.1"/>
</dbReference>
<dbReference type="EMBL" id="CP019646">
    <property type="protein sequence ID" value="AQQ70187.1"/>
    <property type="molecule type" value="Genomic_DNA"/>
</dbReference>
<sequence>MNNIFEIGMLLCFGAAWPFSVYRTWKSRSNDGKSIIFLFVVLTGYISGILFKMTANMDYVIILYVFNTLLISLDIILYYRNKISAALSIKTESIRNM</sequence>